<organism evidence="1">
    <name type="scientific">Eucalyptus grandis</name>
    <name type="common">Flooded gum</name>
    <dbReference type="NCBI Taxonomy" id="71139"/>
    <lineage>
        <taxon>Eukaryota</taxon>
        <taxon>Viridiplantae</taxon>
        <taxon>Streptophyta</taxon>
        <taxon>Embryophyta</taxon>
        <taxon>Tracheophyta</taxon>
        <taxon>Spermatophyta</taxon>
        <taxon>Magnoliopsida</taxon>
        <taxon>eudicotyledons</taxon>
        <taxon>Gunneridae</taxon>
        <taxon>Pentapetalae</taxon>
        <taxon>rosids</taxon>
        <taxon>malvids</taxon>
        <taxon>Myrtales</taxon>
        <taxon>Myrtaceae</taxon>
        <taxon>Myrtoideae</taxon>
        <taxon>Eucalypteae</taxon>
        <taxon>Eucalyptus</taxon>
    </lineage>
</organism>
<protein>
    <submittedName>
        <fullName evidence="1">Uncharacterized protein</fullName>
    </submittedName>
</protein>
<name>A0A059CFZ8_EUCGR</name>
<gene>
    <name evidence="1" type="ORF">EUGRSUZ_D01665</name>
</gene>
<dbReference type="Gramene" id="KCW77302">
    <property type="protein sequence ID" value="KCW77302"/>
    <property type="gene ID" value="EUGRSUZ_D01665"/>
</dbReference>
<sequence length="125" mass="14186">MPFHGLDWKKKKQDSDEEQDMDFLCKQACAQISNFCDTFFWDPHNFTLAISAGVRAPLISCLFANISKDAPDNLCQMSNYFSPFINKSKQKTSILKEIHLVLARSTNSAVPHFSSNEPILWTLIG</sequence>
<reference evidence="1" key="1">
    <citation type="submission" date="2013-07" db="EMBL/GenBank/DDBJ databases">
        <title>The genome of Eucalyptus grandis.</title>
        <authorList>
            <person name="Schmutz J."/>
            <person name="Hayes R."/>
            <person name="Myburg A."/>
            <person name="Tuskan G."/>
            <person name="Grattapaglia D."/>
            <person name="Rokhsar D.S."/>
        </authorList>
    </citation>
    <scope>NUCLEOTIDE SEQUENCE</scope>
    <source>
        <tissue evidence="1">Leaf extractions</tissue>
    </source>
</reference>
<dbReference type="AlphaFoldDB" id="A0A059CFZ8"/>
<evidence type="ECO:0000313" key="1">
    <source>
        <dbReference type="EMBL" id="KCW77302.1"/>
    </source>
</evidence>
<dbReference type="EMBL" id="KK198756">
    <property type="protein sequence ID" value="KCW77302.1"/>
    <property type="molecule type" value="Genomic_DNA"/>
</dbReference>
<proteinExistence type="predicted"/>
<accession>A0A059CFZ8</accession>
<dbReference type="InParanoid" id="A0A059CFZ8"/>